<protein>
    <submittedName>
        <fullName evidence="3">Short-chain dehydrogenase reductase</fullName>
    </submittedName>
</protein>
<dbReference type="AlphaFoldDB" id="A0A9P5E2X7"/>
<evidence type="ECO:0000256" key="1">
    <source>
        <dbReference type="ARBA" id="ARBA00006484"/>
    </source>
</evidence>
<name>A0A9P5E2X7_9HYPO</name>
<dbReference type="PANTHER" id="PTHR24322">
    <property type="entry name" value="PKSB"/>
    <property type="match status" value="1"/>
</dbReference>
<dbReference type="EMBL" id="LUFC02001257">
    <property type="protein sequence ID" value="KAF4480046.1"/>
    <property type="molecule type" value="Genomic_DNA"/>
</dbReference>
<evidence type="ECO:0000256" key="2">
    <source>
        <dbReference type="ARBA" id="ARBA00023002"/>
    </source>
</evidence>
<keyword evidence="2" id="KW-0560">Oxidoreductase</keyword>
<dbReference type="SUPFAM" id="SSF51735">
    <property type="entry name" value="NAD(P)-binding Rossmann-fold domains"/>
    <property type="match status" value="1"/>
</dbReference>
<dbReference type="OrthoDB" id="10025998at2759"/>
<dbReference type="InterPro" id="IPR036291">
    <property type="entry name" value="NAD(P)-bd_dom_sf"/>
</dbReference>
<proteinExistence type="inferred from homology"/>
<comment type="caution">
    <text evidence="3">The sequence shown here is derived from an EMBL/GenBank/DDBJ whole genome shotgun (WGS) entry which is preliminary data.</text>
</comment>
<gene>
    <name evidence="3" type="ORF">FAGAP_12224</name>
</gene>
<dbReference type="Gene3D" id="3.40.50.720">
    <property type="entry name" value="NAD(P)-binding Rossmann-like Domain"/>
    <property type="match status" value="1"/>
</dbReference>
<dbReference type="PRINTS" id="PR00081">
    <property type="entry name" value="GDHRDH"/>
</dbReference>
<dbReference type="InterPro" id="IPR002347">
    <property type="entry name" value="SDR_fam"/>
</dbReference>
<reference evidence="3" key="1">
    <citation type="submission" date="2020-01" db="EMBL/GenBank/DDBJ databases">
        <title>Identification and distribution of gene clusters putatively required for synthesis of sphingolipid metabolism inhibitors in phylogenetically diverse species of the filamentous fungus Fusarium.</title>
        <authorList>
            <person name="Kim H.-S."/>
            <person name="Busman M."/>
            <person name="Brown D.W."/>
            <person name="Divon H."/>
            <person name="Uhlig S."/>
            <person name="Proctor R.H."/>
        </authorList>
    </citation>
    <scope>NUCLEOTIDE SEQUENCE</scope>
    <source>
        <strain evidence="3">NRRL 31653</strain>
    </source>
</reference>
<comment type="similarity">
    <text evidence="1">Belongs to the short-chain dehydrogenases/reductases (SDR) family.</text>
</comment>
<keyword evidence="4" id="KW-1185">Reference proteome</keyword>
<dbReference type="Proteomes" id="UP000737391">
    <property type="component" value="Unassembled WGS sequence"/>
</dbReference>
<sequence length="567" mass="63885">MTDSDTLSQHQSQLVEMLLRPPILEMIRSFLSLPDFLALFQVCKRLYTSKNHVLRFICGINAALKSFVADVTMFRSQLGHYNAVISGPFALNFFQLSSNKVSKLDIFVKEGADADQFRDYLQRTGEYKNDSEVDMIPRRRVYRRLSQPNIQIHVTQTTGLPIETILTSSSTTAIVNVITWNKAYCIFPHQTLIKHEFYPLRPLDDDFGSELGEISLHGWTNRDIIWPDHVREKSHSFIPVRRVADSSSLVIALDTNSVIPQAVPDYVIEFSQFEISGDGLQFNTGITGFRQNQGLGQFGQDDLWQGFSQNTAPRWSFLRTKAKEFSSPALCHCYIITSSEWRDFVSQRVQRWAWLEVDLTDSEGISSVSDQIREDHGNPTVLINNSGFAELTSILDSPESCLRKLFDVNLLAPYLPTKQFLPSMIERDHGHIVNIASQASFATQATNVANGSTKVGLLAFHEGLGQELRYIYKAPRVRTSVVRPSWIRTAMTAELVAKGKLKDTVTPPEVVAGRIFNQVISGFGAQIIVPSNLWWTSLIRGLPGWLQESLRNQVTLVLINDMGSGPK</sequence>
<dbReference type="PANTHER" id="PTHR24322:SF736">
    <property type="entry name" value="RETINOL DEHYDROGENASE 10"/>
    <property type="match status" value="1"/>
</dbReference>
<dbReference type="GO" id="GO:0016616">
    <property type="term" value="F:oxidoreductase activity, acting on the CH-OH group of donors, NAD or NADP as acceptor"/>
    <property type="evidence" value="ECO:0007669"/>
    <property type="project" value="TreeGrafter"/>
</dbReference>
<evidence type="ECO:0000313" key="3">
    <source>
        <dbReference type="EMBL" id="KAF4480046.1"/>
    </source>
</evidence>
<dbReference type="Pfam" id="PF00106">
    <property type="entry name" value="adh_short"/>
    <property type="match status" value="1"/>
</dbReference>
<evidence type="ECO:0000313" key="4">
    <source>
        <dbReference type="Proteomes" id="UP000737391"/>
    </source>
</evidence>
<organism evidence="3 4">
    <name type="scientific">Fusarium agapanthi</name>
    <dbReference type="NCBI Taxonomy" id="1803897"/>
    <lineage>
        <taxon>Eukaryota</taxon>
        <taxon>Fungi</taxon>
        <taxon>Dikarya</taxon>
        <taxon>Ascomycota</taxon>
        <taxon>Pezizomycotina</taxon>
        <taxon>Sordariomycetes</taxon>
        <taxon>Hypocreomycetidae</taxon>
        <taxon>Hypocreales</taxon>
        <taxon>Nectriaceae</taxon>
        <taxon>Fusarium</taxon>
        <taxon>Fusarium fujikuroi species complex</taxon>
    </lineage>
</organism>
<accession>A0A9P5E2X7</accession>